<dbReference type="FunFam" id="3.90.850.10:FF:000002">
    <property type="entry name" value="2-hydroxyhepta-2,4-diene-1,7-dioate isomerase"/>
    <property type="match status" value="1"/>
</dbReference>
<dbReference type="GO" id="GO:0046872">
    <property type="term" value="F:metal ion binding"/>
    <property type="evidence" value="ECO:0007669"/>
    <property type="project" value="UniProtKB-KW"/>
</dbReference>
<evidence type="ECO:0000256" key="2">
    <source>
        <dbReference type="ARBA" id="ARBA00022723"/>
    </source>
</evidence>
<dbReference type="InterPro" id="IPR036663">
    <property type="entry name" value="Fumarylacetoacetase_C_sf"/>
</dbReference>
<organism evidence="4 5">
    <name type="scientific">Cladophialophora psammophila CBS 110553</name>
    <dbReference type="NCBI Taxonomy" id="1182543"/>
    <lineage>
        <taxon>Eukaryota</taxon>
        <taxon>Fungi</taxon>
        <taxon>Dikarya</taxon>
        <taxon>Ascomycota</taxon>
        <taxon>Pezizomycotina</taxon>
        <taxon>Eurotiomycetes</taxon>
        <taxon>Chaetothyriomycetidae</taxon>
        <taxon>Chaetothyriales</taxon>
        <taxon>Herpotrichiellaceae</taxon>
        <taxon>Cladophialophora</taxon>
    </lineage>
</organism>
<evidence type="ECO:0000313" key="5">
    <source>
        <dbReference type="Proteomes" id="UP000019471"/>
    </source>
</evidence>
<dbReference type="Gene3D" id="3.90.850.10">
    <property type="entry name" value="Fumarylacetoacetase-like, C-terminal domain"/>
    <property type="match status" value="1"/>
</dbReference>
<keyword evidence="5" id="KW-1185">Reference proteome</keyword>
<sequence>MKVPFQRLVRFEDPDGNILFGEAPAGDNLVGQQVAIYEGDKPWSLRESPSHAKVAKVICPLPASPLVYGVGLNYSKHIAECGYPTPEYPTSFIKPPDALVGPYSDIRVSKSHPQIDYEGEFTFVVGKDAKAIESKHAADYILGYTVGNDVTSRQWQRVPGIGTNYGKSADGFAPIGPILVATDVVDPDQLELITRVNGKERQRSGLDDLRFKAGDILAHLSRYNTIREGTVIMTGTPAGVGAFMDPPVWLKQDDVVEVEISSIGTIKNRFLFA</sequence>
<dbReference type="Proteomes" id="UP000019471">
    <property type="component" value="Unassembled WGS sequence"/>
</dbReference>
<evidence type="ECO:0000256" key="1">
    <source>
        <dbReference type="ARBA" id="ARBA00010211"/>
    </source>
</evidence>
<evidence type="ECO:0000259" key="3">
    <source>
        <dbReference type="Pfam" id="PF01557"/>
    </source>
</evidence>
<feature type="domain" description="Fumarylacetoacetase-like C-terminal" evidence="3">
    <location>
        <begin position="67"/>
        <end position="270"/>
    </location>
</feature>
<comment type="similarity">
    <text evidence="1">Belongs to the FAH family.</text>
</comment>
<name>W9XDN7_9EURO</name>
<proteinExistence type="inferred from homology"/>
<dbReference type="GO" id="GO:0006107">
    <property type="term" value="P:oxaloacetate metabolic process"/>
    <property type="evidence" value="ECO:0007669"/>
    <property type="project" value="UniProtKB-ARBA"/>
</dbReference>
<dbReference type="RefSeq" id="XP_007740578.1">
    <property type="nucleotide sequence ID" value="XM_007742388.1"/>
</dbReference>
<accession>W9XDN7</accession>
<dbReference type="SUPFAM" id="SSF56529">
    <property type="entry name" value="FAH"/>
    <property type="match status" value="1"/>
</dbReference>
<dbReference type="Pfam" id="PF01557">
    <property type="entry name" value="FAA_hydrolase"/>
    <property type="match status" value="1"/>
</dbReference>
<dbReference type="PANTHER" id="PTHR11820">
    <property type="entry name" value="ACYLPYRUVASE"/>
    <property type="match status" value="1"/>
</dbReference>
<dbReference type="GeneID" id="19186505"/>
<reference evidence="4 5" key="1">
    <citation type="submission" date="2013-03" db="EMBL/GenBank/DDBJ databases">
        <title>The Genome Sequence of Cladophialophora psammophila CBS 110553.</title>
        <authorList>
            <consortium name="The Broad Institute Genomics Platform"/>
            <person name="Cuomo C."/>
            <person name="de Hoog S."/>
            <person name="Gorbushina A."/>
            <person name="Walker B."/>
            <person name="Young S.K."/>
            <person name="Zeng Q."/>
            <person name="Gargeya S."/>
            <person name="Fitzgerald M."/>
            <person name="Haas B."/>
            <person name="Abouelleil A."/>
            <person name="Allen A.W."/>
            <person name="Alvarado L."/>
            <person name="Arachchi H.M."/>
            <person name="Berlin A.M."/>
            <person name="Chapman S.B."/>
            <person name="Gainer-Dewar J."/>
            <person name="Goldberg J."/>
            <person name="Griggs A."/>
            <person name="Gujja S."/>
            <person name="Hansen M."/>
            <person name="Howarth C."/>
            <person name="Imamovic A."/>
            <person name="Ireland A."/>
            <person name="Larimer J."/>
            <person name="McCowan C."/>
            <person name="Murphy C."/>
            <person name="Pearson M."/>
            <person name="Poon T.W."/>
            <person name="Priest M."/>
            <person name="Roberts A."/>
            <person name="Saif S."/>
            <person name="Shea T."/>
            <person name="Sisk P."/>
            <person name="Sykes S."/>
            <person name="Wortman J."/>
            <person name="Nusbaum C."/>
            <person name="Birren B."/>
        </authorList>
    </citation>
    <scope>NUCLEOTIDE SEQUENCE [LARGE SCALE GENOMIC DNA]</scope>
    <source>
        <strain evidence="4 5">CBS 110553</strain>
    </source>
</reference>
<comment type="caution">
    <text evidence="4">The sequence shown here is derived from an EMBL/GenBank/DDBJ whole genome shotgun (WGS) entry which is preliminary data.</text>
</comment>
<dbReference type="HOGENOM" id="CLU_028458_2_1_1"/>
<dbReference type="EMBL" id="AMGX01000002">
    <property type="protein sequence ID" value="EXJ75076.1"/>
    <property type="molecule type" value="Genomic_DNA"/>
</dbReference>
<protein>
    <recommendedName>
        <fullName evidence="3">Fumarylacetoacetase-like C-terminal domain-containing protein</fullName>
    </recommendedName>
</protein>
<evidence type="ECO:0000313" key="4">
    <source>
        <dbReference type="EMBL" id="EXJ75076.1"/>
    </source>
</evidence>
<dbReference type="eggNOG" id="KOG1535">
    <property type="taxonomic scope" value="Eukaryota"/>
</dbReference>
<dbReference type="GO" id="GO:0050163">
    <property type="term" value="F:oxaloacetate tautomerase activity"/>
    <property type="evidence" value="ECO:0007669"/>
    <property type="project" value="UniProtKB-ARBA"/>
</dbReference>
<keyword evidence="2" id="KW-0479">Metal-binding</keyword>
<dbReference type="AlphaFoldDB" id="W9XDN7"/>
<dbReference type="InterPro" id="IPR011234">
    <property type="entry name" value="Fumarylacetoacetase-like_C"/>
</dbReference>
<gene>
    <name evidence="4" type="ORF">A1O5_01772</name>
</gene>
<dbReference type="OrthoDB" id="411064at2759"/>
<dbReference type="STRING" id="1182543.W9XDN7"/>